<dbReference type="EMBL" id="JAIQCV010000007">
    <property type="protein sequence ID" value="KAH1081279.1"/>
    <property type="molecule type" value="Genomic_DNA"/>
</dbReference>
<dbReference type="Proteomes" id="UP000828251">
    <property type="component" value="Unassembled WGS sequence"/>
</dbReference>
<reference evidence="2 3" key="1">
    <citation type="journal article" date="2021" name="Plant Biotechnol. J.">
        <title>Multi-omics assisted identification of the key and species-specific regulatory components of drought-tolerant mechanisms in Gossypium stocksii.</title>
        <authorList>
            <person name="Yu D."/>
            <person name="Ke L."/>
            <person name="Zhang D."/>
            <person name="Wu Y."/>
            <person name="Sun Y."/>
            <person name="Mei J."/>
            <person name="Sun J."/>
            <person name="Sun Y."/>
        </authorList>
    </citation>
    <scope>NUCLEOTIDE SEQUENCE [LARGE SCALE GENOMIC DNA]</scope>
    <source>
        <strain evidence="3">cv. E1</strain>
        <tissue evidence="2">Leaf</tissue>
    </source>
</reference>
<evidence type="ECO:0000313" key="3">
    <source>
        <dbReference type="Proteomes" id="UP000828251"/>
    </source>
</evidence>
<comment type="caution">
    <text evidence="2">The sequence shown here is derived from an EMBL/GenBank/DDBJ whole genome shotgun (WGS) entry which is preliminary data.</text>
</comment>
<dbReference type="InterPro" id="IPR025558">
    <property type="entry name" value="DUF4283"/>
</dbReference>
<dbReference type="OrthoDB" id="987436at2759"/>
<accession>A0A9D4A221</accession>
<dbReference type="Pfam" id="PF14111">
    <property type="entry name" value="DUF4283"/>
    <property type="match status" value="1"/>
</dbReference>
<feature type="domain" description="DUF4283" evidence="1">
    <location>
        <begin position="2"/>
        <end position="46"/>
    </location>
</feature>
<sequence>MDLDNYYFMVRFKLSEDFSNVLTKGPWVVFCHYLVVQPWNTRFSIDECYSKHMTAWICLPGLPSKLIKIDMNTMFTSRGCFAILIVVVDLSRLLVSKVNVENFIQRVEYKSLMMIYYSYGRMRSGSTRFDVLVNLDRDKDNYVEISKSNLGPTNGQSFCTGSTTVRANLALNGRSKGNGLMGNLYIDLNYSHFRSWYVGRGSHPMRNKVLRGQQSSVFSTRWSNGVIRIRV</sequence>
<evidence type="ECO:0000313" key="2">
    <source>
        <dbReference type="EMBL" id="KAH1081279.1"/>
    </source>
</evidence>
<dbReference type="PANTHER" id="PTHR31286">
    <property type="entry name" value="GLYCINE-RICH CELL WALL STRUCTURAL PROTEIN 1.8-LIKE"/>
    <property type="match status" value="1"/>
</dbReference>
<dbReference type="PANTHER" id="PTHR31286:SF99">
    <property type="entry name" value="DUF4283 DOMAIN-CONTAINING PROTEIN"/>
    <property type="match status" value="1"/>
</dbReference>
<proteinExistence type="predicted"/>
<dbReference type="InterPro" id="IPR040256">
    <property type="entry name" value="At4g02000-like"/>
</dbReference>
<gene>
    <name evidence="2" type="ORF">J1N35_021040</name>
</gene>
<evidence type="ECO:0000259" key="1">
    <source>
        <dbReference type="Pfam" id="PF14111"/>
    </source>
</evidence>
<protein>
    <recommendedName>
        <fullName evidence="1">DUF4283 domain-containing protein</fullName>
    </recommendedName>
</protein>
<dbReference type="AlphaFoldDB" id="A0A9D4A221"/>
<keyword evidence="3" id="KW-1185">Reference proteome</keyword>
<name>A0A9D4A221_9ROSI</name>
<organism evidence="2 3">
    <name type="scientific">Gossypium stocksii</name>
    <dbReference type="NCBI Taxonomy" id="47602"/>
    <lineage>
        <taxon>Eukaryota</taxon>
        <taxon>Viridiplantae</taxon>
        <taxon>Streptophyta</taxon>
        <taxon>Embryophyta</taxon>
        <taxon>Tracheophyta</taxon>
        <taxon>Spermatophyta</taxon>
        <taxon>Magnoliopsida</taxon>
        <taxon>eudicotyledons</taxon>
        <taxon>Gunneridae</taxon>
        <taxon>Pentapetalae</taxon>
        <taxon>rosids</taxon>
        <taxon>malvids</taxon>
        <taxon>Malvales</taxon>
        <taxon>Malvaceae</taxon>
        <taxon>Malvoideae</taxon>
        <taxon>Gossypium</taxon>
    </lineage>
</organism>